<evidence type="ECO:0000313" key="4">
    <source>
        <dbReference type="Proteomes" id="UP000595332"/>
    </source>
</evidence>
<accession>A0A7R6PE64</accession>
<dbReference type="NCBIfam" id="TIGR00229">
    <property type="entry name" value="sensory_box"/>
    <property type="match status" value="1"/>
</dbReference>
<evidence type="ECO:0000256" key="1">
    <source>
        <dbReference type="SAM" id="Phobius"/>
    </source>
</evidence>
<dbReference type="EMBL" id="AP014546">
    <property type="protein sequence ID" value="BBB28447.1"/>
    <property type="molecule type" value="Genomic_DNA"/>
</dbReference>
<dbReference type="InterPro" id="IPR013656">
    <property type="entry name" value="PAS_4"/>
</dbReference>
<dbReference type="PANTHER" id="PTHR35271:SF1">
    <property type="entry name" value="ABC TRANSPORTER, SUBSTRATE-BINDING LIPOPROTEIN"/>
    <property type="match status" value="1"/>
</dbReference>
<dbReference type="PANTHER" id="PTHR35271">
    <property type="entry name" value="ABC TRANSPORTER, SUBSTRATE-BINDING LIPOPROTEIN-RELATED"/>
    <property type="match status" value="1"/>
</dbReference>
<evidence type="ECO:0000313" key="3">
    <source>
        <dbReference type="EMBL" id="BBB28447.1"/>
    </source>
</evidence>
<protein>
    <recommendedName>
        <fullName evidence="2">PAS domain-containing protein</fullName>
    </recommendedName>
</protein>
<proteinExistence type="predicted"/>
<name>A0A7R6PE64_9GAMM</name>
<keyword evidence="1" id="KW-1133">Transmembrane helix</keyword>
<dbReference type="SUPFAM" id="SSF55785">
    <property type="entry name" value="PYP-like sensor domain (PAS domain)"/>
    <property type="match status" value="1"/>
</dbReference>
<dbReference type="AlphaFoldDB" id="A0A7R6PE64"/>
<sequence>MLLKNIAKTICWQFSLVFFFLLMNVSTLVKADLGYTPTVLVINSYHQGFPWSDGIYSGFKKVIDGAGFPIDLHVEYLDTKRFSSKIMFPLAAALMAEKSANNFDAIVVTDNNALSFLMKYRQSHFAEIPVVFVGVNSYSKDLIGNDQFITGIAETTAPDANYQLLMSLHPDMTEVVLLSDATPTGLAEQQRFVKAAQPYVSKFSTRSITDWTLSELKLQLSALEPGTVVFRLPLHRDKEGLSMTLKESVRILLENSPVPIYSAWDTAIAEGIVGGYVATSVLQGKVAGQYLLEILNGKPVAELPVILESPAEPVFNGISAQKYAIDKKSIPEDSVILNPVKAKELSDYLIIPIVFLLVVLSGFIFQWRRKKNELSLLNDEFEHVVDETLLLRTLMNSNPDHIYAKGLDGRYLDCNQAFAEFIGQPRESVIGKRVEDFFTTENVNLSNEQDAEVFSKDKVTCKEIWVRGLSSADQLIECVKTPLKNSDDKVIGLLAVNREITSRHFENALLKQNTRVLDMLIRGVSLSNILSEIVKGIESVYSNSLCSILLLDKEKNT</sequence>
<dbReference type="SMART" id="SM00091">
    <property type="entry name" value="PAS"/>
    <property type="match status" value="1"/>
</dbReference>
<feature type="domain" description="PAS" evidence="2">
    <location>
        <begin position="387"/>
        <end position="457"/>
    </location>
</feature>
<dbReference type="Gene3D" id="3.30.450.20">
    <property type="entry name" value="PAS domain"/>
    <property type="match status" value="1"/>
</dbReference>
<evidence type="ECO:0000259" key="2">
    <source>
        <dbReference type="PROSITE" id="PS50112"/>
    </source>
</evidence>
<dbReference type="PROSITE" id="PS50112">
    <property type="entry name" value="PAS"/>
    <property type="match status" value="1"/>
</dbReference>
<feature type="transmembrane region" description="Helical" evidence="1">
    <location>
        <begin position="348"/>
        <end position="367"/>
    </location>
</feature>
<dbReference type="Pfam" id="PF08448">
    <property type="entry name" value="PAS_4"/>
    <property type="match status" value="1"/>
</dbReference>
<gene>
    <name evidence="3" type="ORF">NEJAP_0490</name>
</gene>
<keyword evidence="4" id="KW-1185">Reference proteome</keyword>
<dbReference type="InterPro" id="IPR035965">
    <property type="entry name" value="PAS-like_dom_sf"/>
</dbReference>
<organism evidence="3 4">
    <name type="scientific">Neptunomonas japonica JAMM 1380</name>
    <dbReference type="NCBI Taxonomy" id="1441457"/>
    <lineage>
        <taxon>Bacteria</taxon>
        <taxon>Pseudomonadati</taxon>
        <taxon>Pseudomonadota</taxon>
        <taxon>Gammaproteobacteria</taxon>
        <taxon>Oceanospirillales</taxon>
        <taxon>Oceanospirillaceae</taxon>
        <taxon>Neptunomonas</taxon>
    </lineage>
</organism>
<reference evidence="3 4" key="1">
    <citation type="journal article" date="2008" name="Int. J. Syst. Evol. Microbiol.">
        <title>Neptunomonas japonica sp. nov., an Osedax japonicus symbiont-like bacterium isolated from sediment adjacent to sperm whale carcasses off Kagoshima, Japan.</title>
        <authorList>
            <person name="Miyazaki M."/>
            <person name="Nogi Y."/>
            <person name="Fujiwara Y."/>
            <person name="Kawato M."/>
            <person name="Kubokawa K."/>
            <person name="Horikoshi K."/>
        </authorList>
    </citation>
    <scope>NUCLEOTIDE SEQUENCE [LARGE SCALE GENOMIC DNA]</scope>
    <source>
        <strain evidence="3 4">JAMM 1380</strain>
    </source>
</reference>
<dbReference type="CDD" id="cd00130">
    <property type="entry name" value="PAS"/>
    <property type="match status" value="1"/>
</dbReference>
<dbReference type="InterPro" id="IPR007487">
    <property type="entry name" value="ABC_transpt-TYRBP-like"/>
</dbReference>
<dbReference type="InterPro" id="IPR000014">
    <property type="entry name" value="PAS"/>
</dbReference>
<keyword evidence="1" id="KW-0812">Transmembrane</keyword>
<dbReference type="Gene3D" id="3.40.50.2300">
    <property type="match status" value="2"/>
</dbReference>
<keyword evidence="1" id="KW-0472">Membrane</keyword>
<dbReference type="RefSeq" id="WP_201349145.1">
    <property type="nucleotide sequence ID" value="NZ_AP014546.1"/>
</dbReference>
<dbReference type="Proteomes" id="UP000595332">
    <property type="component" value="Chromosome"/>
</dbReference>
<dbReference type="KEGG" id="njp:NEJAP_0490"/>